<dbReference type="InterPro" id="IPR001849">
    <property type="entry name" value="PH_domain"/>
</dbReference>
<accession>A0A811S9V4</accession>
<feature type="compositionally biased region" description="Polar residues" evidence="1">
    <location>
        <begin position="11"/>
        <end position="20"/>
    </location>
</feature>
<dbReference type="InterPro" id="IPR052799">
    <property type="entry name" value="Rho_GAP_Regulators"/>
</dbReference>
<proteinExistence type="predicted"/>
<keyword evidence="4" id="KW-1185">Reference proteome</keyword>
<dbReference type="Proteomes" id="UP000604825">
    <property type="component" value="Unassembled WGS sequence"/>
</dbReference>
<dbReference type="SUPFAM" id="SSF50729">
    <property type="entry name" value="PH domain-like"/>
    <property type="match status" value="1"/>
</dbReference>
<dbReference type="OrthoDB" id="2157866at2759"/>
<name>A0A811S9V4_9POAL</name>
<protein>
    <recommendedName>
        <fullName evidence="2">PH domain-containing protein</fullName>
    </recommendedName>
</protein>
<evidence type="ECO:0000259" key="2">
    <source>
        <dbReference type="PROSITE" id="PS50003"/>
    </source>
</evidence>
<dbReference type="PANTHER" id="PTHR46265">
    <property type="entry name" value="RHO GTPASE-ACTIVATING PROTEIN 7"/>
    <property type="match status" value="1"/>
</dbReference>
<feature type="region of interest" description="Disordered" evidence="1">
    <location>
        <begin position="1"/>
        <end position="20"/>
    </location>
</feature>
<gene>
    <name evidence="3" type="ORF">NCGR_LOCUS62201</name>
</gene>
<comment type="caution">
    <text evidence="3">The sequence shown here is derived from an EMBL/GenBank/DDBJ whole genome shotgun (WGS) entry which is preliminary data.</text>
</comment>
<evidence type="ECO:0000313" key="3">
    <source>
        <dbReference type="EMBL" id="CAD6338103.1"/>
    </source>
</evidence>
<evidence type="ECO:0000256" key="1">
    <source>
        <dbReference type="SAM" id="MobiDB-lite"/>
    </source>
</evidence>
<evidence type="ECO:0000313" key="4">
    <source>
        <dbReference type="Proteomes" id="UP000604825"/>
    </source>
</evidence>
<dbReference type="AlphaFoldDB" id="A0A811S9V4"/>
<reference evidence="3" key="1">
    <citation type="submission" date="2020-10" db="EMBL/GenBank/DDBJ databases">
        <authorList>
            <person name="Han B."/>
            <person name="Lu T."/>
            <person name="Zhao Q."/>
            <person name="Huang X."/>
            <person name="Zhao Y."/>
        </authorList>
    </citation>
    <scope>NUCLEOTIDE SEQUENCE</scope>
</reference>
<dbReference type="Pfam" id="PF00169">
    <property type="entry name" value="PH"/>
    <property type="match status" value="1"/>
</dbReference>
<dbReference type="EMBL" id="CAJGYO010000018">
    <property type="protein sequence ID" value="CAD6338103.1"/>
    <property type="molecule type" value="Genomic_DNA"/>
</dbReference>
<sequence length="238" mass="26527">MSASEFRIPYQQVSSSQPTENVNQFKTCRCGEGDPNSTSETGDSPPISCPSCQVLKSGHLLLSSKGIGWTSWKKRWFILTRSSLVFFRSDPNVPPPRGAEPIVTLGGIDLNSSGSVVVKEDRKLLTVFFPDGRDGRTFTLKPLFRCLGEPAISHVCEMENENEEPHVKQPAPFPNYKMLQDKVLATFFNDPIISIQRNSLKMAGPFSTATCEPQVNWLWKSPIHWIAVYNLQLALVNG</sequence>
<dbReference type="SMART" id="SM00233">
    <property type="entry name" value="PH"/>
    <property type="match status" value="1"/>
</dbReference>
<dbReference type="PANTHER" id="PTHR46265:SF16">
    <property type="entry name" value="OS03G0256800 PROTEIN"/>
    <property type="match status" value="1"/>
</dbReference>
<dbReference type="PROSITE" id="PS50003">
    <property type="entry name" value="PH_DOMAIN"/>
    <property type="match status" value="1"/>
</dbReference>
<feature type="domain" description="PH" evidence="2">
    <location>
        <begin position="53"/>
        <end position="90"/>
    </location>
</feature>
<dbReference type="CDD" id="cd00821">
    <property type="entry name" value="PH"/>
    <property type="match status" value="1"/>
</dbReference>
<organism evidence="3 4">
    <name type="scientific">Miscanthus lutarioriparius</name>
    <dbReference type="NCBI Taxonomy" id="422564"/>
    <lineage>
        <taxon>Eukaryota</taxon>
        <taxon>Viridiplantae</taxon>
        <taxon>Streptophyta</taxon>
        <taxon>Embryophyta</taxon>
        <taxon>Tracheophyta</taxon>
        <taxon>Spermatophyta</taxon>
        <taxon>Magnoliopsida</taxon>
        <taxon>Liliopsida</taxon>
        <taxon>Poales</taxon>
        <taxon>Poaceae</taxon>
        <taxon>PACMAD clade</taxon>
        <taxon>Panicoideae</taxon>
        <taxon>Andropogonodae</taxon>
        <taxon>Andropogoneae</taxon>
        <taxon>Saccharinae</taxon>
        <taxon>Miscanthus</taxon>
    </lineage>
</organism>
<dbReference type="Gene3D" id="2.30.29.30">
    <property type="entry name" value="Pleckstrin-homology domain (PH domain)/Phosphotyrosine-binding domain (PTB)"/>
    <property type="match status" value="1"/>
</dbReference>
<dbReference type="InterPro" id="IPR011993">
    <property type="entry name" value="PH-like_dom_sf"/>
</dbReference>